<evidence type="ECO:0000256" key="2">
    <source>
        <dbReference type="ARBA" id="ARBA00022553"/>
    </source>
</evidence>
<keyword evidence="8" id="KW-1185">Reference proteome</keyword>
<dbReference type="Gene3D" id="3.30.559.10">
    <property type="entry name" value="Chloramphenicol acetyltransferase-like domain"/>
    <property type="match status" value="2"/>
</dbReference>
<dbReference type="OrthoDB" id="416786at2759"/>
<keyword evidence="1" id="KW-0596">Phosphopantetheine</keyword>
<evidence type="ECO:0000313" key="7">
    <source>
        <dbReference type="EMBL" id="KAF2823438.1"/>
    </source>
</evidence>
<comment type="similarity">
    <text evidence="4">Belongs to the NRP synthetase family.</text>
</comment>
<dbReference type="FunFam" id="3.30.300.30:FF:000015">
    <property type="entry name" value="Nonribosomal peptide synthase SidD"/>
    <property type="match status" value="1"/>
</dbReference>
<protein>
    <submittedName>
        <fullName evidence="7">Non-ribosomal peptide synthetase module</fullName>
    </submittedName>
</protein>
<dbReference type="GO" id="GO:0031177">
    <property type="term" value="F:phosphopantetheine binding"/>
    <property type="evidence" value="ECO:0007669"/>
    <property type="project" value="InterPro"/>
</dbReference>
<reference evidence="7" key="1">
    <citation type="journal article" date="2020" name="Stud. Mycol.">
        <title>101 Dothideomycetes genomes: a test case for predicting lifestyles and emergence of pathogens.</title>
        <authorList>
            <person name="Haridas S."/>
            <person name="Albert R."/>
            <person name="Binder M."/>
            <person name="Bloem J."/>
            <person name="Labutti K."/>
            <person name="Salamov A."/>
            <person name="Andreopoulos B."/>
            <person name="Baker S."/>
            <person name="Barry K."/>
            <person name="Bills G."/>
            <person name="Bluhm B."/>
            <person name="Cannon C."/>
            <person name="Castanera R."/>
            <person name="Culley D."/>
            <person name="Daum C."/>
            <person name="Ezra D."/>
            <person name="Gonzalez J."/>
            <person name="Henrissat B."/>
            <person name="Kuo A."/>
            <person name="Liang C."/>
            <person name="Lipzen A."/>
            <person name="Lutzoni F."/>
            <person name="Magnuson J."/>
            <person name="Mondo S."/>
            <person name="Nolan M."/>
            <person name="Ohm R."/>
            <person name="Pangilinan J."/>
            <person name="Park H.-J."/>
            <person name="Ramirez L."/>
            <person name="Alfaro M."/>
            <person name="Sun H."/>
            <person name="Tritt A."/>
            <person name="Yoshinaga Y."/>
            <person name="Zwiers L.-H."/>
            <person name="Turgeon B."/>
            <person name="Goodwin S."/>
            <person name="Spatafora J."/>
            <person name="Crous P."/>
            <person name="Grigoriev I."/>
        </authorList>
    </citation>
    <scope>NUCLEOTIDE SEQUENCE</scope>
    <source>
        <strain evidence="7">CBS 113818</strain>
    </source>
</reference>
<dbReference type="Pfam" id="PF00501">
    <property type="entry name" value="AMP-binding"/>
    <property type="match status" value="1"/>
</dbReference>
<dbReference type="GO" id="GO:0005737">
    <property type="term" value="C:cytoplasm"/>
    <property type="evidence" value="ECO:0007669"/>
    <property type="project" value="TreeGrafter"/>
</dbReference>
<dbReference type="PANTHER" id="PTHR45527">
    <property type="entry name" value="NONRIBOSOMAL PEPTIDE SYNTHETASE"/>
    <property type="match status" value="1"/>
</dbReference>
<feature type="compositionally biased region" description="Polar residues" evidence="5">
    <location>
        <begin position="11"/>
        <end position="21"/>
    </location>
</feature>
<dbReference type="CDD" id="cd05918">
    <property type="entry name" value="A_NRPS_SidN3_like"/>
    <property type="match status" value="1"/>
</dbReference>
<dbReference type="InterPro" id="IPR045851">
    <property type="entry name" value="AMP-bd_C_sf"/>
</dbReference>
<dbReference type="SUPFAM" id="SSF52777">
    <property type="entry name" value="CoA-dependent acyltransferases"/>
    <property type="match status" value="4"/>
</dbReference>
<evidence type="ECO:0000256" key="5">
    <source>
        <dbReference type="SAM" id="MobiDB-lite"/>
    </source>
</evidence>
<dbReference type="NCBIfam" id="TIGR01733">
    <property type="entry name" value="AA-adenyl-dom"/>
    <property type="match status" value="1"/>
</dbReference>
<dbReference type="PROSITE" id="PS00012">
    <property type="entry name" value="PHOSPHOPANTETHEINE"/>
    <property type="match status" value="1"/>
</dbReference>
<dbReference type="Pfam" id="PF00550">
    <property type="entry name" value="PP-binding"/>
    <property type="match status" value="2"/>
</dbReference>
<proteinExistence type="inferred from homology"/>
<evidence type="ECO:0000313" key="8">
    <source>
        <dbReference type="Proteomes" id="UP000799424"/>
    </source>
</evidence>
<dbReference type="InterPro" id="IPR009081">
    <property type="entry name" value="PP-bd_ACP"/>
</dbReference>
<evidence type="ECO:0000259" key="6">
    <source>
        <dbReference type="PROSITE" id="PS50075"/>
    </source>
</evidence>
<dbReference type="InterPro" id="IPR010071">
    <property type="entry name" value="AA_adenyl_dom"/>
</dbReference>
<feature type="domain" description="Carrier" evidence="6">
    <location>
        <begin position="31"/>
        <end position="107"/>
    </location>
</feature>
<feature type="domain" description="Carrier" evidence="6">
    <location>
        <begin position="1124"/>
        <end position="1197"/>
    </location>
</feature>
<dbReference type="InterPro" id="IPR020845">
    <property type="entry name" value="AMP-binding_CS"/>
</dbReference>
<dbReference type="SUPFAM" id="SSF56801">
    <property type="entry name" value="Acetyl-CoA synthetase-like"/>
    <property type="match status" value="1"/>
</dbReference>
<dbReference type="InterPro" id="IPR001242">
    <property type="entry name" value="Condensation_dom"/>
</dbReference>
<dbReference type="SUPFAM" id="SSF47336">
    <property type="entry name" value="ACP-like"/>
    <property type="match status" value="2"/>
</dbReference>
<dbReference type="GO" id="GO:0016874">
    <property type="term" value="F:ligase activity"/>
    <property type="evidence" value="ECO:0007669"/>
    <property type="project" value="UniProtKB-KW"/>
</dbReference>
<dbReference type="Pfam" id="PF00668">
    <property type="entry name" value="Condensation"/>
    <property type="match status" value="2"/>
</dbReference>
<dbReference type="InterPro" id="IPR036736">
    <property type="entry name" value="ACP-like_sf"/>
</dbReference>
<dbReference type="Gene3D" id="3.30.559.30">
    <property type="entry name" value="Nonribosomal peptide synthetase, condensation domain"/>
    <property type="match status" value="2"/>
</dbReference>
<dbReference type="EMBL" id="MU006232">
    <property type="protein sequence ID" value="KAF2823438.1"/>
    <property type="molecule type" value="Genomic_DNA"/>
</dbReference>
<dbReference type="GO" id="GO:0043041">
    <property type="term" value="P:amino acid activation for nonribosomal peptide biosynthetic process"/>
    <property type="evidence" value="ECO:0007669"/>
    <property type="project" value="TreeGrafter"/>
</dbReference>
<dbReference type="InterPro" id="IPR000873">
    <property type="entry name" value="AMP-dep_synth/lig_dom"/>
</dbReference>
<evidence type="ECO:0000256" key="3">
    <source>
        <dbReference type="ARBA" id="ARBA00022598"/>
    </source>
</evidence>
<evidence type="ECO:0000256" key="4">
    <source>
        <dbReference type="ARBA" id="ARBA00029454"/>
    </source>
</evidence>
<organism evidence="7 8">
    <name type="scientific">Ophiobolus disseminans</name>
    <dbReference type="NCBI Taxonomy" id="1469910"/>
    <lineage>
        <taxon>Eukaryota</taxon>
        <taxon>Fungi</taxon>
        <taxon>Dikarya</taxon>
        <taxon>Ascomycota</taxon>
        <taxon>Pezizomycotina</taxon>
        <taxon>Dothideomycetes</taxon>
        <taxon>Pleosporomycetidae</taxon>
        <taxon>Pleosporales</taxon>
        <taxon>Pleosporineae</taxon>
        <taxon>Phaeosphaeriaceae</taxon>
        <taxon>Ophiobolus</taxon>
    </lineage>
</organism>
<name>A0A6A6ZRL8_9PLEO</name>
<dbReference type="PROSITE" id="PS50075">
    <property type="entry name" value="CARRIER"/>
    <property type="match status" value="2"/>
</dbReference>
<dbReference type="Gene3D" id="1.10.1200.10">
    <property type="entry name" value="ACP-like"/>
    <property type="match status" value="2"/>
</dbReference>
<dbReference type="CDD" id="cd19545">
    <property type="entry name" value="FUM14_C_NRPS-like"/>
    <property type="match status" value="1"/>
</dbReference>
<dbReference type="FunFam" id="3.30.559.30:FF:000003">
    <property type="entry name" value="Nonribosomal peptide synthase SidD"/>
    <property type="match status" value="1"/>
</dbReference>
<sequence>MAVIVDAHVDNGTSQKQMQSKNELEPPEWTSNYESVRDNLRTIWAELLNDDPSMFSDEDVFFEVGGDSISAQKLVTAAQGYGIHLTVEKIFLHASLSEMAEVAITVPIGEGAHDVEASARVNPLPSSWLLKDTEIDAIARQCNIAAEELENTYPCTPMQESLLAEFDDGKNQYVRQFVFKLPLALPFDCFRQAWEETVRANPILRTRICHLGSGTGYAQAVLRGHDQWNLLHVNLDRFLEWDATNRMYAGSPLVRYTILANEDDQGYTQRYFVWTIHHSVCDGATVPEILNDVSRRYHGLPVQNRASFESFIRSPAVMVEPSSEQEFWKRALSGINPTPYPPLPQDPAFRAAPTSVFERSIFMETNPSHGVTKALLLRAAWAILLSHYNGTEDIGFGAINNGRTAPGVSHVTGPTITLVPIALHVDPKETVYSFLSRIRTQAAEMMPFEHAGISRIRKHLADADSTALNFQTLFVVHPMSFTDAIARSMQALGLEYFDEVGRTEIHQYPLVLTFTLSTTQAVKFTMQHDERVLSTQQVRNIAHHFQVVLTQLSRATRSTRLEEISSFGEHDLDQIRLWNKYTPPVEEICIHDLFQKQVILRPNSIAVCSLNDSLTYRDVDLHSSSLARQLVDCGVRRGTYVGVCFDKSIWTVVASIAVFKAGGVYVPVDPAHPQSRIEEVVKAAHIEIALASRVGTEALHQLCRYVVTVDGPPPSPSTSEVPVATSLPSSIAYLLFTSGSTGKPKGILMSHQAICTSIIHHGAAFAAGPHWRTLQFCAHTFDISIAEFFTTLAHGGCICVPSEHDRLHNLAGAITSLNANTLLVVPTVANLLYPDDVPTLKTMILSGEPITKETVSRWAGFVDLTCAYGPSETAVWSSANLRVSADSHPGNIGRGIGTTTWIVDPNDYHQLSAIGCVGELVMSGAHLGAGYLGDKVSTDAAFLPAPAWLRNMDPKLAPHSMIYRSGDLGRYNPDGTFQIVGRRDTQVKLRGFRIELGEIENQLMTINNATAALATLPKSGPCARQLVAVVSFTKPDLRNHNSSDIIVSRQDTAMLEDLKTRLLLVLPEYMVPSVWVVLPDIPLLISGKIDRKSINTWVHNLSHDEYLELTDNVGGSDFAEVLPQSLADTLRLLWSAVLNVPVESINRNTSFIAIGGDSIAAIQIVSRAKKGGLSVTVRDLVSTRSLGVLEKLVEHRSHSRDMASTEVEPVGPLPQITKVAAPFQQILVSRLAKQPLVQVEDVYPLAPFQREMIRARKVDRRLFLMSWEMEVWSLTSDPISLERLARAWKRVIQRFPILRSIFLSDPTDMLDPVQIVLSNNAEPEVAISSAEADEDEPCFSSSSPSVNDCFLPHRAHFSRHGERYYAHIEIYHLAIDGWSSKLLQEALLSAYDNPDDVFTLKESASYKAFVSAHRPDRINADDKHWALALHEQRPCLLSLPVANPVPPSFNKTIIYLPEIKAQSLRAFSSQKSITPASIWDAAWAQTLSAYTGSSDVAFEYVISGRDDNVPNVFDIVGPLINVLPYHVQGISAESGPEELARLAQRMQEQRIEDSHHTASNVREVIEQQMKGAKLFNTALNFMRRPSAVRSEKTRVDDNLRKSRDPWHFDVLVRILYITDDDTFRPSFEFDAHLFDASSMKAVADCFWGKVKSITS</sequence>
<dbReference type="SMART" id="SM00823">
    <property type="entry name" value="PKS_PP"/>
    <property type="match status" value="2"/>
</dbReference>
<dbReference type="PANTHER" id="PTHR45527:SF1">
    <property type="entry name" value="FATTY ACID SYNTHASE"/>
    <property type="match status" value="1"/>
</dbReference>
<gene>
    <name evidence="7" type="ORF">CC86DRAFT_422293</name>
</gene>
<evidence type="ECO:0000256" key="1">
    <source>
        <dbReference type="ARBA" id="ARBA00022450"/>
    </source>
</evidence>
<keyword evidence="3" id="KW-0436">Ligase</keyword>
<accession>A0A6A6ZRL8</accession>
<dbReference type="Gene3D" id="3.40.50.12780">
    <property type="entry name" value="N-terminal domain of ligase-like"/>
    <property type="match status" value="1"/>
</dbReference>
<keyword evidence="2" id="KW-0597">Phosphoprotein</keyword>
<dbReference type="Gene3D" id="3.30.300.30">
    <property type="match status" value="1"/>
</dbReference>
<dbReference type="GO" id="GO:0044550">
    <property type="term" value="P:secondary metabolite biosynthetic process"/>
    <property type="evidence" value="ECO:0007669"/>
    <property type="project" value="TreeGrafter"/>
</dbReference>
<dbReference type="InterPro" id="IPR042099">
    <property type="entry name" value="ANL_N_sf"/>
</dbReference>
<feature type="region of interest" description="Disordered" evidence="5">
    <location>
        <begin position="9"/>
        <end position="30"/>
    </location>
</feature>
<dbReference type="InterPro" id="IPR020806">
    <property type="entry name" value="PKS_PP-bd"/>
</dbReference>
<dbReference type="PROSITE" id="PS00455">
    <property type="entry name" value="AMP_BINDING"/>
    <property type="match status" value="1"/>
</dbReference>
<dbReference type="InterPro" id="IPR006162">
    <property type="entry name" value="Ppantetheine_attach_site"/>
</dbReference>
<dbReference type="InterPro" id="IPR023213">
    <property type="entry name" value="CAT-like_dom_sf"/>
</dbReference>
<dbReference type="Proteomes" id="UP000799424">
    <property type="component" value="Unassembled WGS sequence"/>
</dbReference>